<comment type="caution">
    <text evidence="1">The sequence shown here is derived from an EMBL/GenBank/DDBJ whole genome shotgun (WGS) entry which is preliminary data.</text>
</comment>
<protein>
    <submittedName>
        <fullName evidence="1">Uncharacterized protein</fullName>
    </submittedName>
</protein>
<evidence type="ECO:0000313" key="2">
    <source>
        <dbReference type="Proteomes" id="UP000663879"/>
    </source>
</evidence>
<keyword evidence="2" id="KW-1185">Reference proteome</keyword>
<feature type="non-terminal residue" evidence="1">
    <location>
        <position position="204"/>
    </location>
</feature>
<dbReference type="EMBL" id="CAJNOC010009980">
    <property type="protein sequence ID" value="CAF1135375.1"/>
    <property type="molecule type" value="Genomic_DNA"/>
</dbReference>
<sequence>MLTVNENIVTKPPQFYNPFYNSQFSTGNLNSILYVNQNSSNFTPNNYTFGTNFQFNNGTNFQLNNNSNVNFNWRDILNPRFNINSLIQNVESIANEAKLVFINEYKSKIGAKSKNNRQKFELLRNEMLKMVFDKIQYTGEPVKFPDRNGAGLAEDLFDLCVSYVEGELKLDMTALNQSNKDCSCDRLFKLCENEFKRARTDCDR</sequence>
<gene>
    <name evidence="1" type="ORF">OXX778_LOCUS22663</name>
</gene>
<dbReference type="Proteomes" id="UP000663879">
    <property type="component" value="Unassembled WGS sequence"/>
</dbReference>
<dbReference type="AlphaFoldDB" id="A0A814RKY0"/>
<name>A0A814RKY0_9BILA</name>
<reference evidence="1" key="1">
    <citation type="submission" date="2021-02" db="EMBL/GenBank/DDBJ databases">
        <authorList>
            <person name="Nowell W R."/>
        </authorList>
    </citation>
    <scope>NUCLEOTIDE SEQUENCE</scope>
    <source>
        <strain evidence="1">Ploen Becks lab</strain>
    </source>
</reference>
<evidence type="ECO:0000313" key="1">
    <source>
        <dbReference type="EMBL" id="CAF1135375.1"/>
    </source>
</evidence>
<accession>A0A814RKY0</accession>
<organism evidence="1 2">
    <name type="scientific">Brachionus calyciflorus</name>
    <dbReference type="NCBI Taxonomy" id="104777"/>
    <lineage>
        <taxon>Eukaryota</taxon>
        <taxon>Metazoa</taxon>
        <taxon>Spiralia</taxon>
        <taxon>Gnathifera</taxon>
        <taxon>Rotifera</taxon>
        <taxon>Eurotatoria</taxon>
        <taxon>Monogononta</taxon>
        <taxon>Pseudotrocha</taxon>
        <taxon>Ploima</taxon>
        <taxon>Brachionidae</taxon>
        <taxon>Brachionus</taxon>
    </lineage>
</organism>
<proteinExistence type="predicted"/>